<dbReference type="Gene3D" id="2.60.40.10">
    <property type="entry name" value="Immunoglobulins"/>
    <property type="match status" value="1"/>
</dbReference>
<gene>
    <name evidence="2" type="ORF">DAT39_021045</name>
</gene>
<evidence type="ECO:0000313" key="2">
    <source>
        <dbReference type="EMBL" id="KAF5889254.1"/>
    </source>
</evidence>
<keyword evidence="2" id="KW-0675">Receptor</keyword>
<organism evidence="2 3">
    <name type="scientific">Clarias magur</name>
    <name type="common">Asian catfish</name>
    <name type="synonym">Macropteronotus magur</name>
    <dbReference type="NCBI Taxonomy" id="1594786"/>
    <lineage>
        <taxon>Eukaryota</taxon>
        <taxon>Metazoa</taxon>
        <taxon>Chordata</taxon>
        <taxon>Craniata</taxon>
        <taxon>Vertebrata</taxon>
        <taxon>Euteleostomi</taxon>
        <taxon>Actinopterygii</taxon>
        <taxon>Neopterygii</taxon>
        <taxon>Teleostei</taxon>
        <taxon>Ostariophysi</taxon>
        <taxon>Siluriformes</taxon>
        <taxon>Clariidae</taxon>
        <taxon>Clarias</taxon>
    </lineage>
</organism>
<feature type="non-terminal residue" evidence="2">
    <location>
        <position position="1"/>
    </location>
</feature>
<dbReference type="AlphaFoldDB" id="A0A8J4U1Y7"/>
<dbReference type="OrthoDB" id="6151406at2759"/>
<reference evidence="2" key="1">
    <citation type="submission" date="2020-07" db="EMBL/GenBank/DDBJ databases">
        <title>Clarias magur genome sequencing, assembly and annotation.</title>
        <authorList>
            <person name="Kushwaha B."/>
            <person name="Kumar R."/>
            <person name="Das P."/>
            <person name="Joshi C.G."/>
            <person name="Kumar D."/>
            <person name="Nagpure N.S."/>
            <person name="Pandey M."/>
            <person name="Agarwal S."/>
            <person name="Srivastava S."/>
            <person name="Singh M."/>
            <person name="Sahoo L."/>
            <person name="Jayasankar P."/>
            <person name="Meher P.K."/>
            <person name="Koringa P.G."/>
            <person name="Iquebal M.A."/>
            <person name="Das S.P."/>
            <person name="Bit A."/>
            <person name="Patnaik S."/>
            <person name="Patel N."/>
            <person name="Shah T.M."/>
            <person name="Hinsu A."/>
            <person name="Jena J.K."/>
        </authorList>
    </citation>
    <scope>NUCLEOTIDE SEQUENCE</scope>
    <source>
        <strain evidence="2">CIFAMagur01</strain>
        <tissue evidence="2">Testis</tissue>
    </source>
</reference>
<dbReference type="InterPro" id="IPR036179">
    <property type="entry name" value="Ig-like_dom_sf"/>
</dbReference>
<dbReference type="PROSITE" id="PS50835">
    <property type="entry name" value="IG_LIKE"/>
    <property type="match status" value="1"/>
</dbReference>
<evidence type="ECO:0000313" key="3">
    <source>
        <dbReference type="Proteomes" id="UP000727407"/>
    </source>
</evidence>
<comment type="caution">
    <text evidence="2">The sequence shown here is derived from an EMBL/GenBank/DDBJ whole genome shotgun (WGS) entry which is preliminary data.</text>
</comment>
<dbReference type="InterPro" id="IPR007110">
    <property type="entry name" value="Ig-like_dom"/>
</dbReference>
<sequence>NPRPTLRVNHLNPLYTGDTVTLTCDLQQYTGMEFHWFKNYLWFQRFLTQAKSTNTLLVTVANAGETVYECGVVNYISWRQAYTELSDQVKTTAR</sequence>
<proteinExistence type="predicted"/>
<keyword evidence="3" id="KW-1185">Reference proteome</keyword>
<dbReference type="InterPro" id="IPR013783">
    <property type="entry name" value="Ig-like_fold"/>
</dbReference>
<protein>
    <submittedName>
        <fullName evidence="2">Fc receptor-like protein 5</fullName>
    </submittedName>
</protein>
<dbReference type="EMBL" id="QNUK01000837">
    <property type="protein sequence ID" value="KAF5889254.1"/>
    <property type="molecule type" value="Genomic_DNA"/>
</dbReference>
<dbReference type="SUPFAM" id="SSF48726">
    <property type="entry name" value="Immunoglobulin"/>
    <property type="match status" value="1"/>
</dbReference>
<feature type="non-terminal residue" evidence="2">
    <location>
        <position position="94"/>
    </location>
</feature>
<evidence type="ECO:0000259" key="1">
    <source>
        <dbReference type="PROSITE" id="PS50835"/>
    </source>
</evidence>
<feature type="domain" description="Ig-like" evidence="1">
    <location>
        <begin position="2"/>
        <end position="86"/>
    </location>
</feature>
<name>A0A8J4U1Y7_CLAMG</name>
<accession>A0A8J4U1Y7</accession>
<dbReference type="Proteomes" id="UP000727407">
    <property type="component" value="Unassembled WGS sequence"/>
</dbReference>